<dbReference type="RefSeq" id="WP_076341080.1">
    <property type="nucleotide sequence ID" value="NZ_CAMNTW010000016.1"/>
</dbReference>
<comment type="caution">
    <text evidence="1">The sequence shown here is derived from an EMBL/GenBank/DDBJ whole genome shotgun (WGS) entry which is preliminary data.</text>
</comment>
<accession>A0A1U7NNM4</accession>
<dbReference type="Gene3D" id="1.25.40.10">
    <property type="entry name" value="Tetratricopeptide repeat domain"/>
    <property type="match status" value="1"/>
</dbReference>
<dbReference type="STRING" id="1862672.BO225_04425"/>
<dbReference type="OrthoDB" id="1643305at2"/>
<evidence type="ECO:0000313" key="2">
    <source>
        <dbReference type="Proteomes" id="UP000186705"/>
    </source>
</evidence>
<dbReference type="InterPro" id="IPR019734">
    <property type="entry name" value="TPR_rpt"/>
</dbReference>
<sequence>MNLKNQIIEYIENTQYKEASHLLEEYKDSFGIDDFYYLAVSDILLGNQEYEEVLDLMAEAISVGYEHPVFYERIADAHIGLQEWDEALTWLKKCETSDEEDPDGDLHRLFLLGKIYIGKNDFKKAVSYFEDILLETDDPEIYFLAACCYWELGNKKRVFEYFDQIKSDTTVLEQICQFLFEEVDQALIQYAEELPESSQKVFYKAMYFNKYESAKKAIEFLGKNIRKYPSTSLFNLIVQLYDEQNQNHQANIYRKKMLKLTKTSEEDPYTYISIYLDALFKLNYSYPTEKKYISFLWDQFERSLYKLFILYSLDENSRFDLNFSLFKKFTYKELESTEEVQPYFLLFTRAAYQTRHFNEAYTGFKSIMPFQEKDELIDFVLTCFHTYHYHDILDCTKDNYKTDGILAGVRFMCLDILSKTDEMIDLVDTMNEAIKNNEPIEDLDFYLDILKQREQ</sequence>
<dbReference type="EMBL" id="MPKA01000057">
    <property type="protein sequence ID" value="OLU46932.1"/>
    <property type="molecule type" value="Genomic_DNA"/>
</dbReference>
<name>A0A1U7NNM4_9FIRM</name>
<reference evidence="1 2" key="1">
    <citation type="submission" date="2016-11" db="EMBL/GenBank/DDBJ databases">
        <title>Description of two novel members of the family Erysipelotrichaceae: Ileibacterium lipovorans gen. nov., sp. nov. and Dubosiella newyorkensis, gen. nov., sp. nov.</title>
        <authorList>
            <person name="Cox L.M."/>
            <person name="Sohn J."/>
            <person name="Tyrrell K.L."/>
            <person name="Citron D.M."/>
            <person name="Lawson P.A."/>
            <person name="Patel N.B."/>
            <person name="Iizumi T."/>
            <person name="Perez-Perez G.I."/>
            <person name="Goldstein E.J."/>
            <person name="Blaser M.J."/>
        </authorList>
    </citation>
    <scope>NUCLEOTIDE SEQUENCE [LARGE SCALE GENOMIC DNA]</scope>
    <source>
        <strain evidence="1 2">NYU-BL-A4</strain>
    </source>
</reference>
<dbReference type="GeneID" id="78275195"/>
<gene>
    <name evidence="1" type="ORF">BO225_04425</name>
</gene>
<proteinExistence type="predicted"/>
<dbReference type="AlphaFoldDB" id="A0A1U7NNM4"/>
<protein>
    <submittedName>
        <fullName evidence="1">Uncharacterized protein</fullName>
    </submittedName>
</protein>
<organism evidence="1 2">
    <name type="scientific">Dubosiella newyorkensis</name>
    <dbReference type="NCBI Taxonomy" id="1862672"/>
    <lineage>
        <taxon>Bacteria</taxon>
        <taxon>Bacillati</taxon>
        <taxon>Bacillota</taxon>
        <taxon>Erysipelotrichia</taxon>
        <taxon>Erysipelotrichales</taxon>
        <taxon>Erysipelotrichaceae</taxon>
        <taxon>Dubosiella</taxon>
    </lineage>
</organism>
<dbReference type="Proteomes" id="UP000186705">
    <property type="component" value="Unassembled WGS sequence"/>
</dbReference>
<dbReference type="InterPro" id="IPR011990">
    <property type="entry name" value="TPR-like_helical_dom_sf"/>
</dbReference>
<keyword evidence="2" id="KW-1185">Reference proteome</keyword>
<dbReference type="SUPFAM" id="SSF48452">
    <property type="entry name" value="TPR-like"/>
    <property type="match status" value="1"/>
</dbReference>
<evidence type="ECO:0000313" key="1">
    <source>
        <dbReference type="EMBL" id="OLU46932.1"/>
    </source>
</evidence>
<dbReference type="Pfam" id="PF13181">
    <property type="entry name" value="TPR_8"/>
    <property type="match status" value="1"/>
</dbReference>